<dbReference type="Gene3D" id="1.10.260.40">
    <property type="entry name" value="lambda repressor-like DNA-binding domains"/>
    <property type="match status" value="1"/>
</dbReference>
<evidence type="ECO:0000313" key="5">
    <source>
        <dbReference type="Proteomes" id="UP001519287"/>
    </source>
</evidence>
<dbReference type="InterPro" id="IPR010982">
    <property type="entry name" value="Lambda_DNA-bd_dom_sf"/>
</dbReference>
<proteinExistence type="predicted"/>
<dbReference type="InterPro" id="IPR025194">
    <property type="entry name" value="RodZ-like_C"/>
</dbReference>
<comment type="caution">
    <text evidence="4">The sequence shown here is derived from an EMBL/GenBank/DDBJ whole genome shotgun (WGS) entry which is preliminary data.</text>
</comment>
<dbReference type="Pfam" id="PF13464">
    <property type="entry name" value="RodZ_C"/>
    <property type="match status" value="1"/>
</dbReference>
<reference evidence="4 5" key="1">
    <citation type="submission" date="2021-03" db="EMBL/GenBank/DDBJ databases">
        <title>Genomic Encyclopedia of Type Strains, Phase IV (KMG-IV): sequencing the most valuable type-strain genomes for metagenomic binning, comparative biology and taxonomic classification.</title>
        <authorList>
            <person name="Goeker M."/>
        </authorList>
    </citation>
    <scope>NUCLEOTIDE SEQUENCE [LARGE SCALE GENOMIC DNA]</scope>
    <source>
        <strain evidence="4 5">DSM 26048</strain>
    </source>
</reference>
<dbReference type="InterPro" id="IPR050400">
    <property type="entry name" value="Bact_Cytoskel_RodZ"/>
</dbReference>
<dbReference type="RefSeq" id="WP_209972025.1">
    <property type="nucleotide sequence ID" value="NZ_JAGGLB010000008.1"/>
</dbReference>
<keyword evidence="5" id="KW-1185">Reference proteome</keyword>
<feature type="transmembrane region" description="Helical" evidence="2">
    <location>
        <begin position="103"/>
        <end position="127"/>
    </location>
</feature>
<keyword evidence="2" id="KW-0812">Transmembrane</keyword>
<dbReference type="Pfam" id="PF13413">
    <property type="entry name" value="HTH_25"/>
    <property type="match status" value="1"/>
</dbReference>
<evidence type="ECO:0000256" key="2">
    <source>
        <dbReference type="SAM" id="Phobius"/>
    </source>
</evidence>
<protein>
    <submittedName>
        <fullName evidence="4">Cytoskeletal protein RodZ</fullName>
    </submittedName>
</protein>
<dbReference type="PANTHER" id="PTHR34475">
    <property type="match status" value="1"/>
</dbReference>
<keyword evidence="2" id="KW-1133">Transmembrane helix</keyword>
<feature type="compositionally biased region" description="Polar residues" evidence="1">
    <location>
        <begin position="148"/>
        <end position="164"/>
    </location>
</feature>
<accession>A0ABS4IUK5</accession>
<dbReference type="EMBL" id="JAGGLB010000008">
    <property type="protein sequence ID" value="MBP1991268.1"/>
    <property type="molecule type" value="Genomic_DNA"/>
</dbReference>
<evidence type="ECO:0000313" key="4">
    <source>
        <dbReference type="EMBL" id="MBP1991268.1"/>
    </source>
</evidence>
<dbReference type="Proteomes" id="UP001519287">
    <property type="component" value="Unassembled WGS sequence"/>
</dbReference>
<evidence type="ECO:0000256" key="1">
    <source>
        <dbReference type="SAM" id="MobiDB-lite"/>
    </source>
</evidence>
<gene>
    <name evidence="4" type="ORF">J2Z66_002875</name>
</gene>
<feature type="region of interest" description="Disordered" evidence="1">
    <location>
        <begin position="133"/>
        <end position="186"/>
    </location>
</feature>
<feature type="compositionally biased region" description="Basic and acidic residues" evidence="1">
    <location>
        <begin position="133"/>
        <end position="147"/>
    </location>
</feature>
<dbReference type="PANTHER" id="PTHR34475:SF1">
    <property type="entry name" value="CYTOSKELETON PROTEIN RODZ"/>
    <property type="match status" value="1"/>
</dbReference>
<feature type="domain" description="Cytoskeleton protein RodZ-like C-terminal" evidence="3">
    <location>
        <begin position="218"/>
        <end position="276"/>
    </location>
</feature>
<organism evidence="4 5">
    <name type="scientific">Paenibacillus eucommiae</name>
    <dbReference type="NCBI Taxonomy" id="1355755"/>
    <lineage>
        <taxon>Bacteria</taxon>
        <taxon>Bacillati</taxon>
        <taxon>Bacillota</taxon>
        <taxon>Bacilli</taxon>
        <taxon>Bacillales</taxon>
        <taxon>Paenibacillaceae</taxon>
        <taxon>Paenibacillus</taxon>
    </lineage>
</organism>
<evidence type="ECO:0000259" key="3">
    <source>
        <dbReference type="Pfam" id="PF13464"/>
    </source>
</evidence>
<keyword evidence="2" id="KW-0472">Membrane</keyword>
<sequence>MSELGSILKKARLDQKITLDDMEETTKIRKRYLEAIEEGNYKVLPGSFYVRAFIKNYAEAVGLDPTEVLSLYQTTVPTDVAEKTVVDNNLRKKRHGTRNTDKLSRLASSVMVVGFVVLILGLIYFYAFQTPKKTSDGGDPSDNKPTRITDQTNVSTNTPNSTDGTLPGGQLPTSTPVPTPTPTPALTEVKFSNSEKGIDYYTVTGVEKLNIQLKIVGADCWVRIDSVSEDNTRKLLKQTTYKDGDTDSFELETSAYLHTGAAKALELSVNGTIVPVGDSLNPKKIQLNLQKN</sequence>
<name>A0ABS4IUK5_9BACL</name>